<dbReference type="Gramene" id="PVH65440">
    <property type="protein sequence ID" value="PVH65440"/>
    <property type="gene ID" value="PAHAL_2G494800"/>
</dbReference>
<accession>A0A2T8KTF3</accession>
<dbReference type="Proteomes" id="UP000243499">
    <property type="component" value="Chromosome 2"/>
</dbReference>
<sequence>MDTANALALLQEEEVEAARRKPTVKTEHKDFSKSGSWGFSTSEKTKASYKQEDSKAGDKSASHEKWAALKAYRKAHNLCYICGEKWTGHNHKCPDQVPLHMIQELLEMFQLEDCSDCDGEPYDSADEIIMALKADQSGSVIKKKRRTMRFRGFIGK</sequence>
<protein>
    <submittedName>
        <fullName evidence="2">Uncharacterized protein</fullName>
    </submittedName>
</protein>
<dbReference type="EMBL" id="CM008047">
    <property type="protein sequence ID" value="PVH65440.1"/>
    <property type="molecule type" value="Genomic_DNA"/>
</dbReference>
<feature type="compositionally biased region" description="Basic and acidic residues" evidence="1">
    <location>
        <begin position="16"/>
        <end position="32"/>
    </location>
</feature>
<name>A0A2T8KTF3_9POAL</name>
<feature type="region of interest" description="Disordered" evidence="1">
    <location>
        <begin position="1"/>
        <end position="62"/>
    </location>
</feature>
<feature type="compositionally biased region" description="Low complexity" evidence="1">
    <location>
        <begin position="1"/>
        <end position="10"/>
    </location>
</feature>
<proteinExistence type="predicted"/>
<gene>
    <name evidence="2" type="ORF">PAHAL_2G494800</name>
</gene>
<reference evidence="2" key="1">
    <citation type="submission" date="2018-04" db="EMBL/GenBank/DDBJ databases">
        <title>WGS assembly of Panicum hallii.</title>
        <authorList>
            <person name="Lovell J."/>
            <person name="Jenkins J."/>
            <person name="Lowry D."/>
            <person name="Mamidi S."/>
            <person name="Sreedasyam A."/>
            <person name="Weng X."/>
            <person name="Barry K."/>
            <person name="Bonette J."/>
            <person name="Campitelli B."/>
            <person name="Daum C."/>
            <person name="Gordon S."/>
            <person name="Gould B."/>
            <person name="Lipzen A."/>
            <person name="Macqueen A."/>
            <person name="Palacio-Mejia J."/>
            <person name="Plott C."/>
            <person name="Shakirov E."/>
            <person name="Shu S."/>
            <person name="Yoshinaga Y."/>
            <person name="Zane M."/>
            <person name="Rokhsar D."/>
            <person name="Grimwood J."/>
            <person name="Schmutz J."/>
            <person name="Juenger T."/>
        </authorList>
    </citation>
    <scope>NUCLEOTIDE SEQUENCE [LARGE SCALE GENOMIC DNA]</scope>
    <source>
        <strain evidence="2">FIL2</strain>
    </source>
</reference>
<feature type="compositionally biased region" description="Basic and acidic residues" evidence="1">
    <location>
        <begin position="43"/>
        <end position="62"/>
    </location>
</feature>
<organism evidence="2">
    <name type="scientific">Panicum hallii</name>
    <dbReference type="NCBI Taxonomy" id="206008"/>
    <lineage>
        <taxon>Eukaryota</taxon>
        <taxon>Viridiplantae</taxon>
        <taxon>Streptophyta</taxon>
        <taxon>Embryophyta</taxon>
        <taxon>Tracheophyta</taxon>
        <taxon>Spermatophyta</taxon>
        <taxon>Magnoliopsida</taxon>
        <taxon>Liliopsida</taxon>
        <taxon>Poales</taxon>
        <taxon>Poaceae</taxon>
        <taxon>PACMAD clade</taxon>
        <taxon>Panicoideae</taxon>
        <taxon>Panicodae</taxon>
        <taxon>Paniceae</taxon>
        <taxon>Panicinae</taxon>
        <taxon>Panicum</taxon>
        <taxon>Panicum sect. Panicum</taxon>
    </lineage>
</organism>
<dbReference type="AlphaFoldDB" id="A0A2T8KTF3"/>
<evidence type="ECO:0000256" key="1">
    <source>
        <dbReference type="SAM" id="MobiDB-lite"/>
    </source>
</evidence>
<feature type="compositionally biased region" description="Polar residues" evidence="1">
    <location>
        <begin position="33"/>
        <end position="42"/>
    </location>
</feature>
<evidence type="ECO:0000313" key="2">
    <source>
        <dbReference type="EMBL" id="PVH65440.1"/>
    </source>
</evidence>